<feature type="region of interest" description="Disordered" evidence="1">
    <location>
        <begin position="1"/>
        <end position="51"/>
    </location>
</feature>
<protein>
    <submittedName>
        <fullName evidence="2">Uncharacterized protein</fullName>
    </submittedName>
</protein>
<accession>A0ABR7EEA2</accession>
<dbReference type="Proteomes" id="UP000606889">
    <property type="component" value="Unassembled WGS sequence"/>
</dbReference>
<sequence>MKEQEPEQKSSGDKRMEELTMYNEERINRLREDAANEQKSSGKVGQIGFQN</sequence>
<dbReference type="RefSeq" id="WP_186857621.1">
    <property type="nucleotide sequence ID" value="NZ_JACOON010000003.1"/>
</dbReference>
<evidence type="ECO:0000256" key="1">
    <source>
        <dbReference type="SAM" id="MobiDB-lite"/>
    </source>
</evidence>
<dbReference type="EMBL" id="JACOON010000003">
    <property type="protein sequence ID" value="MBC5648104.1"/>
    <property type="molecule type" value="Genomic_DNA"/>
</dbReference>
<comment type="caution">
    <text evidence="2">The sequence shown here is derived from an EMBL/GenBank/DDBJ whole genome shotgun (WGS) entry which is preliminary data.</text>
</comment>
<evidence type="ECO:0000313" key="2">
    <source>
        <dbReference type="EMBL" id="MBC5648104.1"/>
    </source>
</evidence>
<feature type="compositionally biased region" description="Polar residues" evidence="1">
    <location>
        <begin position="37"/>
        <end position="51"/>
    </location>
</feature>
<keyword evidence="3" id="KW-1185">Reference proteome</keyword>
<evidence type="ECO:0000313" key="3">
    <source>
        <dbReference type="Proteomes" id="UP000606889"/>
    </source>
</evidence>
<name>A0ABR7EEA2_9FIRM</name>
<organism evidence="2 3">
    <name type="scientific">Christensenella tenuis</name>
    <dbReference type="NCBI Taxonomy" id="2763033"/>
    <lineage>
        <taxon>Bacteria</taxon>
        <taxon>Bacillati</taxon>
        <taxon>Bacillota</taxon>
        <taxon>Clostridia</taxon>
        <taxon>Christensenellales</taxon>
        <taxon>Christensenellaceae</taxon>
        <taxon>Christensenella</taxon>
    </lineage>
</organism>
<gene>
    <name evidence="2" type="ORF">H8S18_07115</name>
</gene>
<reference evidence="2 3" key="1">
    <citation type="submission" date="2020-08" db="EMBL/GenBank/DDBJ databases">
        <title>Genome public.</title>
        <authorList>
            <person name="Liu C."/>
            <person name="Sun Q."/>
        </authorList>
    </citation>
    <scope>NUCLEOTIDE SEQUENCE [LARGE SCALE GENOMIC DNA]</scope>
    <source>
        <strain evidence="2 3">NSJ-35</strain>
    </source>
</reference>
<proteinExistence type="predicted"/>
<feature type="compositionally biased region" description="Basic and acidic residues" evidence="1">
    <location>
        <begin position="1"/>
        <end position="36"/>
    </location>
</feature>